<evidence type="ECO:0000313" key="1">
    <source>
        <dbReference type="EMBL" id="ATA65677.1"/>
    </source>
</evidence>
<gene>
    <name evidence="1" type="ORF">2050HW_00342</name>
</gene>
<accession>A0A289YW09</accession>
<reference evidence="2" key="1">
    <citation type="submission" date="2017-06" db="EMBL/GenBank/DDBJ databases">
        <authorList>
            <person name="Zhao X."/>
        </authorList>
    </citation>
    <scope>NUCLEOTIDE SEQUENCE [LARGE SCALE GENOMIC DNA]</scope>
</reference>
<sequence length="93" mass="11046">MKKEKMVKVEIVVNGQHRLTRIFDVDNLNAVSDAIAENKEVFSGDEFKQLTDNYMESVKWRIRDGFIGVIWTRYFTEHFRLRIQTYRSGTTAR</sequence>
<dbReference type="Proteomes" id="UP000223363">
    <property type="component" value="Segment"/>
</dbReference>
<proteinExistence type="predicted"/>
<name>A0A289YW09_9CAUD</name>
<dbReference type="EMBL" id="MF285618">
    <property type="protein sequence ID" value="ATA65677.1"/>
    <property type="molecule type" value="Genomic_DNA"/>
</dbReference>
<organism evidence="1 2">
    <name type="scientific">Serratia phage vB_SmaM_ 2050HW</name>
    <dbReference type="NCBI Taxonomy" id="2024252"/>
    <lineage>
        <taxon>Viruses</taxon>
        <taxon>Duplodnaviria</taxon>
        <taxon>Heunggongvirae</taxon>
        <taxon>Uroviricota</taxon>
        <taxon>Caudoviricetes</taxon>
        <taxon>Chimalliviridae</taxon>
        <taxon>Moabitevirus</taxon>
        <taxon>Moabitevirus mv2050HW</taxon>
    </lineage>
</organism>
<evidence type="ECO:0000313" key="2">
    <source>
        <dbReference type="Proteomes" id="UP000223363"/>
    </source>
</evidence>
<protein>
    <submittedName>
        <fullName evidence="1">Uncharacterized protein</fullName>
    </submittedName>
</protein>
<keyword evidence="2" id="KW-1185">Reference proteome</keyword>